<proteinExistence type="predicted"/>
<dbReference type="EMBL" id="CP002158">
    <property type="protein sequence ID" value="ADL24635.1"/>
    <property type="molecule type" value="Genomic_DNA"/>
</dbReference>
<dbReference type="Proteomes" id="UP000001497">
    <property type="component" value="Chromosome"/>
</dbReference>
<keyword evidence="4" id="KW-1185">Reference proteome</keyword>
<reference evidence="2" key="3">
    <citation type="submission" date="2010-08" db="EMBL/GenBank/DDBJ databases">
        <authorList>
            <person name="Durkin A.S."/>
            <person name="Nelson K.E."/>
            <person name="Morrison M."/>
            <person name="Forsberg C.W."/>
            <person name="Wilson D.B."/>
            <person name="Russell J.B."/>
            <person name="Cann I.K.O."/>
            <person name="Mackie R.I."/>
            <person name="White B.A."/>
        </authorList>
    </citation>
    <scope>NUCLEOTIDE SEQUENCE</scope>
    <source>
        <strain evidence="2">S85</strain>
    </source>
</reference>
<dbReference type="KEGG" id="fsu:Fisuc_1670"/>
<name>C9RRS9_FIBSS</name>
<dbReference type="HOGENOM" id="CLU_210201_0_0_0"/>
<dbReference type="RefSeq" id="WP_014546343.1">
    <property type="nucleotide sequence ID" value="NC_013410.1"/>
</dbReference>
<reference evidence="3" key="2">
    <citation type="submission" date="2010-08" db="EMBL/GenBank/DDBJ databases">
        <title>Complete sequence of Fibrobacter succinogenes subsp. succinogenes S85.</title>
        <authorList>
            <person name="Durkin A.S."/>
            <person name="Nelson K.E."/>
            <person name="Morrison M."/>
            <person name="Forsberg C.W."/>
            <person name="Wilson D.B."/>
            <person name="Russell J.B."/>
            <person name="Cann I.K.O."/>
            <person name="Mackie R.I."/>
            <person name="White B.A."/>
        </authorList>
    </citation>
    <scope>NUCLEOTIDE SEQUENCE [LARGE SCALE GENOMIC DNA]</scope>
    <source>
        <strain evidence="3">ATCC 19169 / S85</strain>
    </source>
</reference>
<dbReference type="AlphaFoldDB" id="C9RRS9"/>
<evidence type="ECO:0000313" key="3">
    <source>
        <dbReference type="Proteomes" id="UP000000517"/>
    </source>
</evidence>
<evidence type="ECO:0000313" key="4">
    <source>
        <dbReference type="Proteomes" id="UP000001497"/>
    </source>
</evidence>
<reference evidence="1 4" key="1">
    <citation type="submission" date="2009-10" db="EMBL/GenBank/DDBJ databases">
        <title>Complete sequence of Fibrobacter succinogenes subsp. succinogenes S85.</title>
        <authorList>
            <consortium name="US DOE Joint Genome Institute"/>
            <person name="Lucas S."/>
            <person name="Copeland A."/>
            <person name="Lapidus A."/>
            <person name="Glavina del Rio T."/>
            <person name="Tice H."/>
            <person name="Bruce D."/>
            <person name="Goodwin L."/>
            <person name="Pitluck S."/>
            <person name="Chertkov O."/>
            <person name="Detter J.C."/>
            <person name="Han C."/>
            <person name="Tapia R."/>
            <person name="Larimer F."/>
            <person name="Land M."/>
            <person name="Hauser L."/>
            <person name="Kyrpides N."/>
            <person name="Mikhailova N."/>
            <person name="Weimer P.J."/>
            <person name="Stevenson D.M."/>
            <person name="Boyum J."/>
            <person name="Brumm P.I."/>
            <person name="Mead D."/>
        </authorList>
    </citation>
    <scope>NUCLEOTIDE SEQUENCE [LARGE SCALE GENOMIC DNA]</scope>
    <source>
        <strain evidence="4">ATCC 19169 / S85</strain>
        <strain evidence="1">S85</strain>
    </source>
</reference>
<dbReference type="KEGG" id="fsc:FSU_2161"/>
<protein>
    <submittedName>
        <fullName evidence="2">Uncharacterized protein</fullName>
    </submittedName>
</protein>
<evidence type="ECO:0000313" key="1">
    <source>
        <dbReference type="EMBL" id="ACX75265.1"/>
    </source>
</evidence>
<dbReference type="EMBL" id="CP001792">
    <property type="protein sequence ID" value="ACX75265.1"/>
    <property type="molecule type" value="Genomic_DNA"/>
</dbReference>
<sequence length="55" mass="6389">MSKEIEIDKVKADILMKKIVALEKINLKTQQKSDPQMILDIQKEIEEVVQCYSNP</sequence>
<accession>C9RRS9</accession>
<dbReference type="STRING" id="59374.FSU_2161"/>
<gene>
    <name evidence="1" type="ordered locus">Fisuc_1670</name>
    <name evidence="2" type="ordered locus">FSU_2161</name>
</gene>
<evidence type="ECO:0000313" key="2">
    <source>
        <dbReference type="EMBL" id="ADL24635.1"/>
    </source>
</evidence>
<dbReference type="Proteomes" id="UP000000517">
    <property type="component" value="Chromosome"/>
</dbReference>
<organism evidence="2 3">
    <name type="scientific">Fibrobacter succinogenes (strain ATCC 19169 / S85)</name>
    <dbReference type="NCBI Taxonomy" id="59374"/>
    <lineage>
        <taxon>Bacteria</taxon>
        <taxon>Pseudomonadati</taxon>
        <taxon>Fibrobacterota</taxon>
        <taxon>Fibrobacteria</taxon>
        <taxon>Fibrobacterales</taxon>
        <taxon>Fibrobacteraceae</taxon>
        <taxon>Fibrobacter</taxon>
    </lineage>
</organism>